<dbReference type="EMBL" id="UOGE01000105">
    <property type="protein sequence ID" value="VAX25332.1"/>
    <property type="molecule type" value="Genomic_DNA"/>
</dbReference>
<evidence type="ECO:0000256" key="2">
    <source>
        <dbReference type="ARBA" id="ARBA00022840"/>
    </source>
</evidence>
<keyword evidence="2" id="KW-0067">ATP-binding</keyword>
<organism evidence="4">
    <name type="scientific">hydrothermal vent metagenome</name>
    <dbReference type="NCBI Taxonomy" id="652676"/>
    <lineage>
        <taxon>unclassified sequences</taxon>
        <taxon>metagenomes</taxon>
        <taxon>ecological metagenomes</taxon>
    </lineage>
</organism>
<dbReference type="Gene3D" id="3.30.450.90">
    <property type="match status" value="1"/>
</dbReference>
<dbReference type="Pfam" id="PF00437">
    <property type="entry name" value="T2SSE"/>
    <property type="match status" value="1"/>
</dbReference>
<protein>
    <submittedName>
        <fullName evidence="4">Type IV fimbrial assembly, ATPase PilB</fullName>
    </submittedName>
</protein>
<dbReference type="FunFam" id="3.30.300.160:FF:000002">
    <property type="entry name" value="Type II secretion system protein E"/>
    <property type="match status" value="1"/>
</dbReference>
<sequence>MTQTFIKNSAIGVCGVRAKKRLGDILVQSGAVSAEGLGAALLEHRRTGNRLGATLISLGLMSEEDMITVLSSQTGAPMVDLSKANPEPELLRLVPEFVARKYVLFPLERSSEAIHVAMADPLDLLATDELAIRLSHEVEVAIATKDQILDAIDRFYGMQGQPKSHSEFQVFEKKFVYRAGEKSETPIARLVETIIREAVISRASDIHIEPVEKRLRIRYRIDGIMFTAPAPPEELEQAIASRVKIISNMDIAESRIPQDGRFKLTLNKREIEFRVSTFPTIYGESVVIRILNRGDNPLGLDKIGLMGKTLEDFRKALIVKSGMIIATGPTGAGKTTTLYSAVDLLSSPEKTIVTIEDPVEYSLEFVRQTQINPKAGLTFASGLRSILRQDPDVIMLGEIRDCETATIAAQAAMTGHLVITTMHTTGAAEAVTRLMDLGIEPYQISSILLGTTAQRLVRTVCSKCSWKKQAEAKRGAPGHGCAHCNQSGYRGRTGIFEFLAIDDEIRKLIMNKTPAQSIHSYAIQNRKMISMREDGLAKVKEGVTTFKEIERAQLG</sequence>
<dbReference type="FunFam" id="3.30.450.90:FF:000001">
    <property type="entry name" value="Type II secretion system ATPase GspE"/>
    <property type="match status" value="1"/>
</dbReference>
<dbReference type="InterPro" id="IPR007831">
    <property type="entry name" value="T2SS_GspE_N"/>
</dbReference>
<dbReference type="GO" id="GO:0016887">
    <property type="term" value="F:ATP hydrolysis activity"/>
    <property type="evidence" value="ECO:0007669"/>
    <property type="project" value="TreeGrafter"/>
</dbReference>
<dbReference type="Gene3D" id="3.30.300.160">
    <property type="entry name" value="Type II secretion system, protein E, N-terminal domain"/>
    <property type="match status" value="1"/>
</dbReference>
<evidence type="ECO:0000256" key="1">
    <source>
        <dbReference type="ARBA" id="ARBA00022741"/>
    </source>
</evidence>
<keyword evidence="1" id="KW-0547">Nucleotide-binding</keyword>
<dbReference type="InterPro" id="IPR001482">
    <property type="entry name" value="T2SS/T4SS_dom"/>
</dbReference>
<dbReference type="AlphaFoldDB" id="A0A3B1CAW9"/>
<dbReference type="Gene3D" id="3.40.50.300">
    <property type="entry name" value="P-loop containing nucleotide triphosphate hydrolases"/>
    <property type="match status" value="1"/>
</dbReference>
<dbReference type="PROSITE" id="PS00662">
    <property type="entry name" value="T2SP_E"/>
    <property type="match status" value="1"/>
</dbReference>
<reference evidence="4" key="1">
    <citation type="submission" date="2018-06" db="EMBL/GenBank/DDBJ databases">
        <authorList>
            <person name="Zhirakovskaya E."/>
        </authorList>
    </citation>
    <scope>NUCLEOTIDE SEQUENCE</scope>
</reference>
<dbReference type="InterPro" id="IPR037257">
    <property type="entry name" value="T2SS_E_N_sf"/>
</dbReference>
<feature type="domain" description="Bacterial type II secretion system protein E" evidence="3">
    <location>
        <begin position="387"/>
        <end position="401"/>
    </location>
</feature>
<dbReference type="PANTHER" id="PTHR30258:SF3">
    <property type="entry name" value="SLL1921 PROTEIN"/>
    <property type="match status" value="1"/>
</dbReference>
<dbReference type="PANTHER" id="PTHR30258">
    <property type="entry name" value="TYPE II SECRETION SYSTEM PROTEIN GSPE-RELATED"/>
    <property type="match status" value="1"/>
</dbReference>
<dbReference type="GO" id="GO:0005886">
    <property type="term" value="C:plasma membrane"/>
    <property type="evidence" value="ECO:0007669"/>
    <property type="project" value="TreeGrafter"/>
</dbReference>
<dbReference type="SUPFAM" id="SSF52540">
    <property type="entry name" value="P-loop containing nucleoside triphosphate hydrolases"/>
    <property type="match status" value="1"/>
</dbReference>
<dbReference type="Pfam" id="PF05157">
    <property type="entry name" value="MshEN"/>
    <property type="match status" value="1"/>
</dbReference>
<dbReference type="SUPFAM" id="SSF160246">
    <property type="entry name" value="EspE N-terminal domain-like"/>
    <property type="match status" value="1"/>
</dbReference>
<dbReference type="CDD" id="cd01129">
    <property type="entry name" value="PulE-GspE-like"/>
    <property type="match status" value="1"/>
</dbReference>
<dbReference type="InterPro" id="IPR027417">
    <property type="entry name" value="P-loop_NTPase"/>
</dbReference>
<dbReference type="GO" id="GO:0005524">
    <property type="term" value="F:ATP binding"/>
    <property type="evidence" value="ECO:0007669"/>
    <property type="project" value="UniProtKB-KW"/>
</dbReference>
<gene>
    <name evidence="4" type="ORF">MNBD_NITROSPINAE02-675</name>
</gene>
<evidence type="ECO:0000259" key="3">
    <source>
        <dbReference type="PROSITE" id="PS00662"/>
    </source>
</evidence>
<proteinExistence type="predicted"/>
<name>A0A3B1CAW9_9ZZZZ</name>
<accession>A0A3B1CAW9</accession>
<evidence type="ECO:0000313" key="4">
    <source>
        <dbReference type="EMBL" id="VAX25332.1"/>
    </source>
</evidence>